<dbReference type="PANTHER" id="PTHR43094:SF1">
    <property type="entry name" value="AMINOTRANSFERASE CLASS-III"/>
    <property type="match status" value="1"/>
</dbReference>
<keyword evidence="5" id="KW-1185">Reference proteome</keyword>
<evidence type="ECO:0008006" key="6">
    <source>
        <dbReference type="Google" id="ProtNLM"/>
    </source>
</evidence>
<dbReference type="Gene3D" id="3.90.1150.10">
    <property type="entry name" value="Aspartate Aminotransferase, domain 1"/>
    <property type="match status" value="1"/>
</dbReference>
<dbReference type="InterPro" id="IPR015424">
    <property type="entry name" value="PyrdxlP-dep_Trfase"/>
</dbReference>
<gene>
    <name evidence="4" type="ORF">MFIFM68171_10626</name>
</gene>
<protein>
    <recommendedName>
        <fullName evidence="6">Aminotransferase</fullName>
    </recommendedName>
</protein>
<evidence type="ECO:0000256" key="1">
    <source>
        <dbReference type="ARBA" id="ARBA00008954"/>
    </source>
</evidence>
<dbReference type="CDD" id="cd00610">
    <property type="entry name" value="OAT_like"/>
    <property type="match status" value="1"/>
</dbReference>
<dbReference type="GeneID" id="98181368"/>
<evidence type="ECO:0000313" key="5">
    <source>
        <dbReference type="Proteomes" id="UP001628179"/>
    </source>
</evidence>
<dbReference type="RefSeq" id="XP_070922146.1">
    <property type="nucleotide sequence ID" value="XM_071066045.1"/>
</dbReference>
<keyword evidence="2 3" id="KW-0663">Pyridoxal phosphate</keyword>
<dbReference type="Pfam" id="PF00202">
    <property type="entry name" value="Aminotran_3"/>
    <property type="match status" value="1"/>
</dbReference>
<dbReference type="InterPro" id="IPR015422">
    <property type="entry name" value="PyrdxlP-dep_Trfase_small"/>
</dbReference>
<dbReference type="InterPro" id="IPR005814">
    <property type="entry name" value="Aminotrans_3"/>
</dbReference>
<dbReference type="Proteomes" id="UP001628179">
    <property type="component" value="Unassembled WGS sequence"/>
</dbReference>
<accession>A0ABQ0GRQ6</accession>
<evidence type="ECO:0000256" key="2">
    <source>
        <dbReference type="ARBA" id="ARBA00022898"/>
    </source>
</evidence>
<dbReference type="SUPFAM" id="SSF53383">
    <property type="entry name" value="PLP-dependent transferases"/>
    <property type="match status" value="1"/>
</dbReference>
<organism evidence="4 5">
    <name type="scientific">Madurella fahalii</name>
    <dbReference type="NCBI Taxonomy" id="1157608"/>
    <lineage>
        <taxon>Eukaryota</taxon>
        <taxon>Fungi</taxon>
        <taxon>Dikarya</taxon>
        <taxon>Ascomycota</taxon>
        <taxon>Pezizomycotina</taxon>
        <taxon>Sordariomycetes</taxon>
        <taxon>Sordariomycetidae</taxon>
        <taxon>Sordariales</taxon>
        <taxon>Sordariales incertae sedis</taxon>
        <taxon>Madurella</taxon>
    </lineage>
</organism>
<dbReference type="Gene3D" id="3.40.640.10">
    <property type="entry name" value="Type I PLP-dependent aspartate aminotransferase-like (Major domain)"/>
    <property type="match status" value="1"/>
</dbReference>
<dbReference type="EMBL" id="BAAFSV010000006">
    <property type="protein sequence ID" value="GAB1320416.1"/>
    <property type="molecule type" value="Genomic_DNA"/>
</dbReference>
<name>A0ABQ0GRQ6_9PEZI</name>
<reference evidence="4 5" key="1">
    <citation type="submission" date="2024-09" db="EMBL/GenBank/DDBJ databases">
        <title>Itraconazole resistance in Madurella fahalii resulting from another homologue of gene encoding cytochrome P450 14-alpha sterol demethylase (CYP51).</title>
        <authorList>
            <person name="Yoshioka I."/>
            <person name="Fahal A.H."/>
            <person name="Kaneko S."/>
            <person name="Yaguchi T."/>
        </authorList>
    </citation>
    <scope>NUCLEOTIDE SEQUENCE [LARGE SCALE GENOMIC DNA]</scope>
    <source>
        <strain evidence="4 5">IFM 68171</strain>
    </source>
</reference>
<proteinExistence type="inferred from homology"/>
<sequence>MKQFLSTSKSAYRSRANKTEIDISGTSLDLTHPQTPLDDLPVLARAKGHYWYPADGPRILDACGGAGVACLGHGRRDIIKAATAQMKDYSYASYAHFKTAPVQELSDWLIRSTRGKMQKVYIMCSGSEAIEAAIKLTIEYFLWLGQPGRTNFIARHESYHGTTLGSLSASGHAARRGPFGPILATAHFHHVPACNPYRQRLAAGEGEGDGEGESDAAFVARKAAELEAEFQRLGPATVAAVVLEPVVGAALGCAPAVPGYLAAVQAVCARHGALLVLDEIMCGMGRTGTLHAWQGETAAEEEDSGDGMVVVPDLQTVAKGFAGGYQPASALLVGGKVAGLMEREGKTFTHGHTYQNHPVVAATALKVQRVIEKEGLLGNVRVQGRLLERLLRERLGGHPNVGDIRGKGLFWGVEFVKDIETKEPFEPNLQVAQRVQRTAMRDFRVLVYHGQGCAGGGRGDHIMIMPAYNITGKLVAKIVERVACAVEEVFRELQ</sequence>
<dbReference type="PANTHER" id="PTHR43094">
    <property type="entry name" value="AMINOTRANSFERASE"/>
    <property type="match status" value="1"/>
</dbReference>
<comment type="caution">
    <text evidence="4">The sequence shown here is derived from an EMBL/GenBank/DDBJ whole genome shotgun (WGS) entry which is preliminary data.</text>
</comment>
<comment type="similarity">
    <text evidence="1 3">Belongs to the class-III pyridoxal-phosphate-dependent aminotransferase family.</text>
</comment>
<dbReference type="InterPro" id="IPR015421">
    <property type="entry name" value="PyrdxlP-dep_Trfase_major"/>
</dbReference>
<evidence type="ECO:0000313" key="4">
    <source>
        <dbReference type="EMBL" id="GAB1320416.1"/>
    </source>
</evidence>
<evidence type="ECO:0000256" key="3">
    <source>
        <dbReference type="RuleBase" id="RU003560"/>
    </source>
</evidence>